<dbReference type="Proteomes" id="UP000053647">
    <property type="component" value="Unassembled WGS sequence"/>
</dbReference>
<dbReference type="OrthoDB" id="2501483at2759"/>
<feature type="domain" description="CxC5 like cysteine cluster associated with KDZ" evidence="1">
    <location>
        <begin position="109"/>
        <end position="230"/>
    </location>
</feature>
<evidence type="ECO:0000313" key="3">
    <source>
        <dbReference type="EMBL" id="KIJ08305.1"/>
    </source>
</evidence>
<dbReference type="Pfam" id="PF18718">
    <property type="entry name" value="CxC5"/>
    <property type="match status" value="1"/>
</dbReference>
<dbReference type="InterPro" id="IPR041539">
    <property type="entry name" value="CxC5"/>
</dbReference>
<name>A0A0C9SYQ6_PAXIN</name>
<dbReference type="InterPro" id="IPR040898">
    <property type="entry name" value="CxC6"/>
</dbReference>
<dbReference type="EMBL" id="KN819653">
    <property type="protein sequence ID" value="KIJ08305.1"/>
    <property type="molecule type" value="Genomic_DNA"/>
</dbReference>
<reference evidence="3 4" key="1">
    <citation type="submission" date="2014-06" db="EMBL/GenBank/DDBJ databases">
        <authorList>
            <consortium name="DOE Joint Genome Institute"/>
            <person name="Kuo A."/>
            <person name="Kohler A."/>
            <person name="Nagy L.G."/>
            <person name="Floudas D."/>
            <person name="Copeland A."/>
            <person name="Barry K.W."/>
            <person name="Cichocki N."/>
            <person name="Veneault-Fourrey C."/>
            <person name="LaButti K."/>
            <person name="Lindquist E.A."/>
            <person name="Lipzen A."/>
            <person name="Lundell T."/>
            <person name="Morin E."/>
            <person name="Murat C."/>
            <person name="Sun H."/>
            <person name="Tunlid A."/>
            <person name="Henrissat B."/>
            <person name="Grigoriev I.V."/>
            <person name="Hibbett D.S."/>
            <person name="Martin F."/>
            <person name="Nordberg H.P."/>
            <person name="Cantor M.N."/>
            <person name="Hua S.X."/>
        </authorList>
    </citation>
    <scope>NUCLEOTIDE SEQUENCE [LARGE SCALE GENOMIC DNA]</scope>
    <source>
        <strain evidence="3 4">ATCC 200175</strain>
    </source>
</reference>
<dbReference type="HOGENOM" id="CLU_004966_4_0_1"/>
<evidence type="ECO:0008006" key="5">
    <source>
        <dbReference type="Google" id="ProtNLM"/>
    </source>
</evidence>
<proteinExistence type="predicted"/>
<organism evidence="3 4">
    <name type="scientific">Paxillus involutus ATCC 200175</name>
    <dbReference type="NCBI Taxonomy" id="664439"/>
    <lineage>
        <taxon>Eukaryota</taxon>
        <taxon>Fungi</taxon>
        <taxon>Dikarya</taxon>
        <taxon>Basidiomycota</taxon>
        <taxon>Agaricomycotina</taxon>
        <taxon>Agaricomycetes</taxon>
        <taxon>Agaricomycetidae</taxon>
        <taxon>Boletales</taxon>
        <taxon>Paxilineae</taxon>
        <taxon>Paxillaceae</taxon>
        <taxon>Paxillus</taxon>
    </lineage>
</organism>
<evidence type="ECO:0000259" key="1">
    <source>
        <dbReference type="Pfam" id="PF18718"/>
    </source>
</evidence>
<feature type="domain" description="CxC6 like cysteine cluster associated with KDZ" evidence="2">
    <location>
        <begin position="346"/>
        <end position="410"/>
    </location>
</feature>
<sequence length="617" mass="69952">MSTLRQLVTSLQSPTLLDASLNNVLAFIKFSCMAKPAIYQSMQDVQHSPLSLPQAVAHLLADVLDLDLDLIHSYWTELRSAVWCHDVITPSTIDVKRFNACRRAHGIAYGDLYPPTRVCLSPECPNFRHNDDIATLSDPVKYKATRFTLCFGAVPIHSTSTYCRKCLRRYHYNYVVDKGASSRTYYHGVPNVIQAATHYFIDTAVLELFATAKVFGWLSSMNCARIYNTALRNVDSYILNNPLAFSSVIDQYEEDTVTWPCLLQMRDEDVLNGFFIYSLLLDKAERRAQLILSHDTQQRLRIDAALISRNKDMEGIGQEAYPHACDKCFVVLEDISGSKRKLQAAVCDGNTIGHPCCAIHDCKKPLDSHRLRFCSDHQGDYAQVCAVNGCKSECASGHHTCDDPEHRQLEIAYYKPSKALFQLQARLKKAGVILPTDSIVENHDGEMEEELIMRPCGVILARATFYGSEAVSAVNDFAKAVFPTKTSTPEYFVFDNNCKLRAHQETIQDTHFCNTGFPVDVFHFNSKHKETDTYCQLHCNPAAFPDLLDNGKWCFNTSICEQTNVWLGGYQAILRCMSVHRYNFYLDEMIKRRNRYIISELHRGGHNPWSIPITSLT</sequence>
<protein>
    <recommendedName>
        <fullName evidence="5">CxC5 like cysteine cluster associated with KDZ domain-containing protein</fullName>
    </recommendedName>
</protein>
<keyword evidence="4" id="KW-1185">Reference proteome</keyword>
<dbReference type="AlphaFoldDB" id="A0A0C9SYQ6"/>
<evidence type="ECO:0000313" key="4">
    <source>
        <dbReference type="Proteomes" id="UP000053647"/>
    </source>
</evidence>
<evidence type="ECO:0000259" key="2">
    <source>
        <dbReference type="Pfam" id="PF18721"/>
    </source>
</evidence>
<dbReference type="Pfam" id="PF18721">
    <property type="entry name" value="CxC6"/>
    <property type="match status" value="1"/>
</dbReference>
<reference evidence="4" key="2">
    <citation type="submission" date="2015-01" db="EMBL/GenBank/DDBJ databases">
        <title>Evolutionary Origins and Diversification of the Mycorrhizal Mutualists.</title>
        <authorList>
            <consortium name="DOE Joint Genome Institute"/>
            <consortium name="Mycorrhizal Genomics Consortium"/>
            <person name="Kohler A."/>
            <person name="Kuo A."/>
            <person name="Nagy L.G."/>
            <person name="Floudas D."/>
            <person name="Copeland A."/>
            <person name="Barry K.W."/>
            <person name="Cichocki N."/>
            <person name="Veneault-Fourrey C."/>
            <person name="LaButti K."/>
            <person name="Lindquist E.A."/>
            <person name="Lipzen A."/>
            <person name="Lundell T."/>
            <person name="Morin E."/>
            <person name="Murat C."/>
            <person name="Riley R."/>
            <person name="Ohm R."/>
            <person name="Sun H."/>
            <person name="Tunlid A."/>
            <person name="Henrissat B."/>
            <person name="Grigoriev I.V."/>
            <person name="Hibbett D.S."/>
            <person name="Martin F."/>
        </authorList>
    </citation>
    <scope>NUCLEOTIDE SEQUENCE [LARGE SCALE GENOMIC DNA]</scope>
    <source>
        <strain evidence="4">ATCC 200175</strain>
    </source>
</reference>
<gene>
    <name evidence="3" type="ORF">PAXINDRAFT_120439</name>
</gene>
<accession>A0A0C9SYQ6</accession>